<dbReference type="AlphaFoldDB" id="A0A172TR59"/>
<dbReference type="EMBL" id="CP011390">
    <property type="protein sequence ID" value="ANE49569.1"/>
    <property type="molecule type" value="Genomic_DNA"/>
</dbReference>
<dbReference type="RefSeq" id="WP_066401685.1">
    <property type="nucleotide sequence ID" value="NZ_CP011390.1"/>
</dbReference>
<sequence>MEKILLIMNSHKADTKIIDFGCYIALLTESKLTGVLVEDTTLELASHDHQQSYYRKVKVRDDQSILMDSDQLMRYFSQECRLRGISSIIYSDKGSPMEEVLYESRFADLMIVTPNLFNKSTKEEIPSTFVKKILSKAECPVVVAPNEFKGIEEIVFCFDASASSLFAIKEFTYLFPQFQSKKITVLEVRNDILEEMGEDVAKTREWLEAHYQNVHFRFLEGDVKDELFTYFLLKKDTFIVMGSFGRNMISQLYKKSASETIIKTIDLPIFITHH</sequence>
<evidence type="ECO:0000313" key="1">
    <source>
        <dbReference type="EMBL" id="ANE49569.1"/>
    </source>
</evidence>
<keyword evidence="2" id="KW-1185">Reference proteome</keyword>
<dbReference type="CDD" id="cd00293">
    <property type="entry name" value="USP-like"/>
    <property type="match status" value="1"/>
</dbReference>
<accession>A0A172TR59</accession>
<dbReference type="Proteomes" id="UP000077177">
    <property type="component" value="Chromosome"/>
</dbReference>
<dbReference type="SUPFAM" id="SSF52402">
    <property type="entry name" value="Adenine nucleotide alpha hydrolases-like"/>
    <property type="match status" value="2"/>
</dbReference>
<dbReference type="Gene3D" id="3.40.50.12370">
    <property type="match status" value="1"/>
</dbReference>
<name>A0A172TR59_9BACT</name>
<reference evidence="1 2" key="2">
    <citation type="journal article" date="2016" name="Int. J. Syst. Evol. Microbiol.">
        <title>Flavisolibacter tropicus sp. nov., isolated from tropical soil.</title>
        <authorList>
            <person name="Lee J.J."/>
            <person name="Kang M.S."/>
            <person name="Kim G.S."/>
            <person name="Lee C.S."/>
            <person name="Lim S."/>
            <person name="Lee J."/>
            <person name="Roh S.H."/>
            <person name="Kang H."/>
            <person name="Ha J.M."/>
            <person name="Bae S."/>
            <person name="Jung H.Y."/>
            <person name="Kim M.K."/>
        </authorList>
    </citation>
    <scope>NUCLEOTIDE SEQUENCE [LARGE SCALE GENOMIC DNA]</scope>
    <source>
        <strain evidence="1 2">LCS9</strain>
    </source>
</reference>
<dbReference type="STRING" id="1492898.SY85_02680"/>
<dbReference type="KEGG" id="fla:SY85_02680"/>
<reference evidence="2" key="1">
    <citation type="submission" date="2015-01" db="EMBL/GenBank/DDBJ databases">
        <title>Flavisolibacter sp./LCS9/ whole genome sequencing.</title>
        <authorList>
            <person name="Kim M.K."/>
            <person name="Srinivasan S."/>
            <person name="Lee J.-J."/>
        </authorList>
    </citation>
    <scope>NUCLEOTIDE SEQUENCE [LARGE SCALE GENOMIC DNA]</scope>
    <source>
        <strain evidence="2">LCS9</strain>
    </source>
</reference>
<protein>
    <recommendedName>
        <fullName evidence="3">UspA domain-containing protein</fullName>
    </recommendedName>
</protein>
<dbReference type="OrthoDB" id="662548at2"/>
<gene>
    <name evidence="1" type="ORF">SY85_02680</name>
</gene>
<evidence type="ECO:0008006" key="3">
    <source>
        <dbReference type="Google" id="ProtNLM"/>
    </source>
</evidence>
<proteinExistence type="predicted"/>
<organism evidence="1 2">
    <name type="scientific">Flavisolibacter tropicus</name>
    <dbReference type="NCBI Taxonomy" id="1492898"/>
    <lineage>
        <taxon>Bacteria</taxon>
        <taxon>Pseudomonadati</taxon>
        <taxon>Bacteroidota</taxon>
        <taxon>Chitinophagia</taxon>
        <taxon>Chitinophagales</taxon>
        <taxon>Chitinophagaceae</taxon>
        <taxon>Flavisolibacter</taxon>
    </lineage>
</organism>
<evidence type="ECO:0000313" key="2">
    <source>
        <dbReference type="Proteomes" id="UP000077177"/>
    </source>
</evidence>